<keyword evidence="4" id="KW-1185">Reference proteome</keyword>
<dbReference type="Gene3D" id="3.20.20.140">
    <property type="entry name" value="Metal-dependent hydrolases"/>
    <property type="match status" value="1"/>
</dbReference>
<dbReference type="PANTHER" id="PTHR21240:SF28">
    <property type="entry name" value="ISO-OROTATE DECARBOXYLASE (EUROFUNG)"/>
    <property type="match status" value="1"/>
</dbReference>
<dbReference type="Proteomes" id="UP000295431">
    <property type="component" value="Unassembled WGS sequence"/>
</dbReference>
<dbReference type="PROSITE" id="PS51318">
    <property type="entry name" value="TAT"/>
    <property type="match status" value="1"/>
</dbReference>
<dbReference type="AlphaFoldDB" id="A0A4R4NPF0"/>
<evidence type="ECO:0000313" key="4">
    <source>
        <dbReference type="Proteomes" id="UP000295431"/>
    </source>
</evidence>
<dbReference type="PANTHER" id="PTHR21240">
    <property type="entry name" value="2-AMINO-3-CARBOXYLMUCONATE-6-SEMIALDEHYDE DECARBOXYLASE"/>
    <property type="match status" value="1"/>
</dbReference>
<dbReference type="EMBL" id="SMJW01000205">
    <property type="protein sequence ID" value="TDC08982.1"/>
    <property type="molecule type" value="Genomic_DNA"/>
</dbReference>
<dbReference type="InterPro" id="IPR006311">
    <property type="entry name" value="TAT_signal"/>
</dbReference>
<dbReference type="InterPro" id="IPR032466">
    <property type="entry name" value="Metal_Hydrolase"/>
</dbReference>
<feature type="domain" description="Amidohydrolase-related" evidence="2">
    <location>
        <begin position="68"/>
        <end position="372"/>
    </location>
</feature>
<dbReference type="OrthoDB" id="149172at2"/>
<keyword evidence="3" id="KW-0378">Hydrolase</keyword>
<proteinExistence type="predicted"/>
<dbReference type="SUPFAM" id="SSF51556">
    <property type="entry name" value="Metallo-dependent hydrolases"/>
    <property type="match status" value="1"/>
</dbReference>
<sequence length="380" mass="41103">MVGRPDIVSYETFSVETWAALRLSRTETAMPELTRRRALQLSGLTAAATALPATGAAASPPRPARGRIDTHHHAVPPAMRQWAVDQGILPPTGGPSWAQWTLESTLRTMHANGIAAGVASAPVPAEIFQDRATAVSGVQVCNESLAALARAHPARFGFFANVAMLHPDLALTQAAHALDDLGADGILLNTSADGHYLGDPMFEPLFAELDRRRAVVFTHPVAPKGIVEVPEVGDWLADYLLDTTRTALSLIAAGTLDRHRNVSVILSHGGGFLPYMAGRAERSHREDGGPFPADMRPTLRRFYYDTALPTSPYATPTLLNAVGPDRILYGTDWPANTAREVTLNTRTLDHDSSLNNRTHRAITRTNALHLLPRLAARLTR</sequence>
<dbReference type="GO" id="GO:0016831">
    <property type="term" value="F:carboxy-lyase activity"/>
    <property type="evidence" value="ECO:0007669"/>
    <property type="project" value="InterPro"/>
</dbReference>
<evidence type="ECO:0000313" key="3">
    <source>
        <dbReference type="EMBL" id="TDC08982.1"/>
    </source>
</evidence>
<dbReference type="GO" id="GO:0019748">
    <property type="term" value="P:secondary metabolic process"/>
    <property type="evidence" value="ECO:0007669"/>
    <property type="project" value="TreeGrafter"/>
</dbReference>
<organism evidence="3 4">
    <name type="scientific">Actinomadura bangladeshensis</name>
    <dbReference type="NCBI Taxonomy" id="453573"/>
    <lineage>
        <taxon>Bacteria</taxon>
        <taxon>Bacillati</taxon>
        <taxon>Actinomycetota</taxon>
        <taxon>Actinomycetes</taxon>
        <taxon>Streptosporangiales</taxon>
        <taxon>Thermomonosporaceae</taxon>
        <taxon>Actinomadura</taxon>
    </lineage>
</organism>
<name>A0A4R4NPF0_9ACTN</name>
<accession>A0A4R4NPF0</accession>
<dbReference type="InterPro" id="IPR006680">
    <property type="entry name" value="Amidohydro-rel"/>
</dbReference>
<reference evidence="3 4" key="1">
    <citation type="submission" date="2019-03" db="EMBL/GenBank/DDBJ databases">
        <title>Draft genome sequences of novel Actinobacteria.</title>
        <authorList>
            <person name="Sahin N."/>
            <person name="Ay H."/>
            <person name="Saygin H."/>
        </authorList>
    </citation>
    <scope>NUCLEOTIDE SEQUENCE [LARGE SCALE GENOMIC DNA]</scope>
    <source>
        <strain evidence="3 4">DSM 45347</strain>
    </source>
</reference>
<keyword evidence="1" id="KW-0456">Lyase</keyword>
<dbReference type="GO" id="GO:0016787">
    <property type="term" value="F:hydrolase activity"/>
    <property type="evidence" value="ECO:0007669"/>
    <property type="project" value="UniProtKB-KW"/>
</dbReference>
<dbReference type="GO" id="GO:0005737">
    <property type="term" value="C:cytoplasm"/>
    <property type="evidence" value="ECO:0007669"/>
    <property type="project" value="TreeGrafter"/>
</dbReference>
<evidence type="ECO:0000259" key="2">
    <source>
        <dbReference type="Pfam" id="PF04909"/>
    </source>
</evidence>
<protein>
    <submittedName>
        <fullName evidence="3">Amidohydrolase</fullName>
    </submittedName>
</protein>
<dbReference type="Pfam" id="PF04909">
    <property type="entry name" value="Amidohydro_2"/>
    <property type="match status" value="1"/>
</dbReference>
<evidence type="ECO:0000256" key="1">
    <source>
        <dbReference type="ARBA" id="ARBA00023239"/>
    </source>
</evidence>
<gene>
    <name evidence="3" type="ORF">E1284_30215</name>
</gene>
<dbReference type="InterPro" id="IPR032465">
    <property type="entry name" value="ACMSD"/>
</dbReference>
<comment type="caution">
    <text evidence="3">The sequence shown here is derived from an EMBL/GenBank/DDBJ whole genome shotgun (WGS) entry which is preliminary data.</text>
</comment>